<reference evidence="7" key="1">
    <citation type="submission" date="2021-01" db="EMBL/GenBank/DDBJ databases">
        <authorList>
            <person name="Corre E."/>
            <person name="Pelletier E."/>
            <person name="Niang G."/>
            <person name="Scheremetjew M."/>
            <person name="Finn R."/>
            <person name="Kale V."/>
            <person name="Holt S."/>
            <person name="Cochrane G."/>
            <person name="Meng A."/>
            <person name="Brown T."/>
            <person name="Cohen L."/>
        </authorList>
    </citation>
    <scope>NUCLEOTIDE SEQUENCE</scope>
    <source>
        <strain evidence="7">CCMP2222</strain>
    </source>
</reference>
<dbReference type="Pfam" id="PF00069">
    <property type="entry name" value="Pkinase"/>
    <property type="match status" value="1"/>
</dbReference>
<dbReference type="PROSITE" id="PS50011">
    <property type="entry name" value="PROTEIN_KINASE_DOM"/>
    <property type="match status" value="1"/>
</dbReference>
<feature type="domain" description="Protein kinase" evidence="6">
    <location>
        <begin position="173"/>
        <end position="439"/>
    </location>
</feature>
<dbReference type="SMART" id="SM00220">
    <property type="entry name" value="S_TKc"/>
    <property type="match status" value="1"/>
</dbReference>
<evidence type="ECO:0000313" key="7">
    <source>
        <dbReference type="EMBL" id="CAD9366184.1"/>
    </source>
</evidence>
<organism evidence="7">
    <name type="scientific">Alexandrium andersonii</name>
    <dbReference type="NCBI Taxonomy" id="327968"/>
    <lineage>
        <taxon>Eukaryota</taxon>
        <taxon>Sar</taxon>
        <taxon>Alveolata</taxon>
        <taxon>Dinophyceae</taxon>
        <taxon>Gonyaulacales</taxon>
        <taxon>Pyrocystaceae</taxon>
        <taxon>Alexandrium</taxon>
    </lineage>
</organism>
<dbReference type="InterPro" id="IPR000719">
    <property type="entry name" value="Prot_kinase_dom"/>
</dbReference>
<dbReference type="InterPro" id="IPR011009">
    <property type="entry name" value="Kinase-like_dom_sf"/>
</dbReference>
<keyword evidence="3" id="KW-0547">Nucleotide-binding</keyword>
<dbReference type="CDD" id="cd14014">
    <property type="entry name" value="STKc_PknB_like"/>
    <property type="match status" value="1"/>
</dbReference>
<dbReference type="PANTHER" id="PTHR24345:SF0">
    <property type="entry name" value="CELL CYCLE SERINE_THREONINE-PROTEIN KINASE CDC5_MSD2"/>
    <property type="match status" value="1"/>
</dbReference>
<accession>A0A7S2EZE2</accession>
<evidence type="ECO:0000259" key="6">
    <source>
        <dbReference type="PROSITE" id="PS50011"/>
    </source>
</evidence>
<dbReference type="GO" id="GO:0005634">
    <property type="term" value="C:nucleus"/>
    <property type="evidence" value="ECO:0007669"/>
    <property type="project" value="TreeGrafter"/>
</dbReference>
<keyword evidence="4" id="KW-0418">Kinase</keyword>
<proteinExistence type="predicted"/>
<dbReference type="SUPFAM" id="SSF56112">
    <property type="entry name" value="Protein kinase-like (PK-like)"/>
    <property type="match status" value="1"/>
</dbReference>
<dbReference type="Gene3D" id="1.10.510.10">
    <property type="entry name" value="Transferase(Phosphotransferase) domain 1"/>
    <property type="match status" value="1"/>
</dbReference>
<evidence type="ECO:0000256" key="1">
    <source>
        <dbReference type="ARBA" id="ARBA00022527"/>
    </source>
</evidence>
<keyword evidence="1" id="KW-0723">Serine/threonine-protein kinase</keyword>
<dbReference type="EMBL" id="HBGQ01005195">
    <property type="protein sequence ID" value="CAD9366184.1"/>
    <property type="molecule type" value="Transcribed_RNA"/>
</dbReference>
<keyword evidence="2" id="KW-0808">Transferase</keyword>
<dbReference type="Gene3D" id="3.30.200.20">
    <property type="entry name" value="Phosphorylase Kinase, domain 1"/>
    <property type="match status" value="1"/>
</dbReference>
<name>A0A7S2EZE2_9DINO</name>
<dbReference type="GO" id="GO:0005524">
    <property type="term" value="F:ATP binding"/>
    <property type="evidence" value="ECO:0007669"/>
    <property type="project" value="UniProtKB-KW"/>
</dbReference>
<dbReference type="AlphaFoldDB" id="A0A7S2EZE2"/>
<dbReference type="GO" id="GO:0004674">
    <property type="term" value="F:protein serine/threonine kinase activity"/>
    <property type="evidence" value="ECO:0007669"/>
    <property type="project" value="UniProtKB-KW"/>
</dbReference>
<evidence type="ECO:0000256" key="5">
    <source>
        <dbReference type="ARBA" id="ARBA00022840"/>
    </source>
</evidence>
<evidence type="ECO:0000256" key="2">
    <source>
        <dbReference type="ARBA" id="ARBA00022679"/>
    </source>
</evidence>
<dbReference type="PANTHER" id="PTHR24345">
    <property type="entry name" value="SERINE/THREONINE-PROTEIN KINASE PLK"/>
    <property type="match status" value="1"/>
</dbReference>
<protein>
    <recommendedName>
        <fullName evidence="6">Protein kinase domain-containing protein</fullName>
    </recommendedName>
</protein>
<dbReference type="InterPro" id="IPR008271">
    <property type="entry name" value="Ser/Thr_kinase_AS"/>
</dbReference>
<evidence type="ECO:0000256" key="3">
    <source>
        <dbReference type="ARBA" id="ARBA00022741"/>
    </source>
</evidence>
<sequence>MLPKAQAATWAAPVTTLAQQQQLHHHHSPFHFQHRGIVTVFAPSQDVAKSASIPEVAPEHRQTVERINKMLRSRARFRLKMEWIWRREVGRGGTLTFEDLPDFLAHVAEKLDLPTEAFDNNEFVFMYDFTGDGALQFKEAYTLIKDKIANYRKSLGGHPIIDVPRKTPAEAGYKIVKLLAAGGQGSANLASDQRNQPKVLKVYLKGQANAVSLDDLREEMENMKKAQHPHIAVCHEIFQDASNLYMVSDPYMGGDLETLQKRALAQKVELTEDWYRWIFTQAFTGLDYLHRSCVVHCDIKEPNLMVKAPNYECPEIVIIDLGLASTLKPNRGACGTPGYMPPETWEFGAWFPRGDVFSMGVVCIQMLSNNIPVPSTGKPGIFQRARSVQEVARLTKTVEPPYDDMDPSSGELLEWLVPCLSKDYQQRPKPAEVLEYPWFDDGSTPGLCGRKSKSACCL</sequence>
<dbReference type="PROSITE" id="PS00108">
    <property type="entry name" value="PROTEIN_KINASE_ST"/>
    <property type="match status" value="1"/>
</dbReference>
<evidence type="ECO:0000256" key="4">
    <source>
        <dbReference type="ARBA" id="ARBA00022777"/>
    </source>
</evidence>
<keyword evidence="5" id="KW-0067">ATP-binding</keyword>
<gene>
    <name evidence="7" type="ORF">AAND1436_LOCUS2642</name>
</gene>